<dbReference type="FunFam" id="1.10.3380.10:FF:000001">
    <property type="entry name" value="U5 small nuclear ribonucleoprotein helicase"/>
    <property type="match status" value="1"/>
</dbReference>
<dbReference type="GO" id="GO:0003676">
    <property type="term" value="F:nucleic acid binding"/>
    <property type="evidence" value="ECO:0007669"/>
    <property type="project" value="InterPro"/>
</dbReference>
<evidence type="ECO:0000259" key="16">
    <source>
        <dbReference type="PROSITE" id="PS51192"/>
    </source>
</evidence>
<dbReference type="InterPro" id="IPR014756">
    <property type="entry name" value="Ig_E-set"/>
</dbReference>
<dbReference type="SUPFAM" id="SSF158702">
    <property type="entry name" value="Sec63 N-terminal domain-like"/>
    <property type="match status" value="2"/>
</dbReference>
<dbReference type="Pfam" id="PF00270">
    <property type="entry name" value="DEAD"/>
    <property type="match status" value="2"/>
</dbReference>
<evidence type="ECO:0000256" key="4">
    <source>
        <dbReference type="ARBA" id="ARBA00022664"/>
    </source>
</evidence>
<dbReference type="InterPro" id="IPR036390">
    <property type="entry name" value="WH_DNA-bd_sf"/>
</dbReference>
<dbReference type="Proteomes" id="UP000549394">
    <property type="component" value="Unassembled WGS sequence"/>
</dbReference>
<dbReference type="GO" id="GO:0000712">
    <property type="term" value="P:resolution of meiotic recombination intermediates"/>
    <property type="evidence" value="ECO:0007669"/>
    <property type="project" value="TreeGrafter"/>
</dbReference>
<dbReference type="FunFam" id="1.10.3380.10:FF:000002">
    <property type="entry name" value="Activating signal cointegrator 1 complex subunit 3"/>
    <property type="match status" value="1"/>
</dbReference>
<dbReference type="GO" id="GO:0003724">
    <property type="term" value="F:RNA helicase activity"/>
    <property type="evidence" value="ECO:0007669"/>
    <property type="project" value="UniProtKB-EC"/>
</dbReference>
<dbReference type="InterPro" id="IPR041094">
    <property type="entry name" value="Brr2_helicase_PWI"/>
</dbReference>
<dbReference type="InterPro" id="IPR011545">
    <property type="entry name" value="DEAD/DEAH_box_helicase_dom"/>
</dbReference>
<evidence type="ECO:0000256" key="7">
    <source>
        <dbReference type="ARBA" id="ARBA00022741"/>
    </source>
</evidence>
<evidence type="ECO:0000313" key="18">
    <source>
        <dbReference type="EMBL" id="CAD5117951.1"/>
    </source>
</evidence>
<dbReference type="GO" id="GO:0005524">
    <property type="term" value="F:ATP binding"/>
    <property type="evidence" value="ECO:0007669"/>
    <property type="project" value="UniProtKB-KW"/>
</dbReference>
<evidence type="ECO:0000256" key="9">
    <source>
        <dbReference type="ARBA" id="ARBA00022806"/>
    </source>
</evidence>
<evidence type="ECO:0000256" key="14">
    <source>
        <dbReference type="ARBA" id="ARBA00047984"/>
    </source>
</evidence>
<dbReference type="FunFam" id="3.40.50.300:FF:003287">
    <property type="entry name" value="U5 small nuclear ribonucleoprotein 200 kDa helicase"/>
    <property type="match status" value="1"/>
</dbReference>
<feature type="compositionally biased region" description="Acidic residues" evidence="15">
    <location>
        <begin position="211"/>
        <end position="238"/>
    </location>
</feature>
<feature type="domain" description="Helicase ATP-binding" evidence="16">
    <location>
        <begin position="1338"/>
        <end position="1519"/>
    </location>
</feature>
<name>A0A7I8VNX4_9ANNE</name>
<dbReference type="PROSITE" id="PS51192">
    <property type="entry name" value="HELICASE_ATP_BIND_1"/>
    <property type="match status" value="2"/>
</dbReference>
<keyword evidence="8" id="KW-0378">Hydrolase</keyword>
<feature type="region of interest" description="Disordered" evidence="15">
    <location>
        <begin position="211"/>
        <end position="249"/>
    </location>
</feature>
<evidence type="ECO:0000256" key="15">
    <source>
        <dbReference type="SAM" id="MobiDB-lite"/>
    </source>
</evidence>
<dbReference type="GO" id="GO:0005682">
    <property type="term" value="C:U5 snRNP"/>
    <property type="evidence" value="ECO:0007669"/>
    <property type="project" value="UniProtKB-ARBA"/>
</dbReference>
<dbReference type="InterPro" id="IPR057842">
    <property type="entry name" value="WH_MER3"/>
</dbReference>
<dbReference type="FunFam" id="3.40.50.300:FF:000368">
    <property type="entry name" value="U5 small nuclear ribonucleoprotein 200 kDa helicase"/>
    <property type="match status" value="1"/>
</dbReference>
<dbReference type="Gene3D" id="1.10.10.10">
    <property type="entry name" value="Winged helix-like DNA-binding domain superfamily/Winged helix DNA-binding domain"/>
    <property type="match status" value="2"/>
</dbReference>
<dbReference type="InterPro" id="IPR001650">
    <property type="entry name" value="Helicase_C-like"/>
</dbReference>
<dbReference type="GO" id="GO:0016787">
    <property type="term" value="F:hydrolase activity"/>
    <property type="evidence" value="ECO:0007669"/>
    <property type="project" value="UniProtKB-KW"/>
</dbReference>
<dbReference type="PANTHER" id="PTHR47961">
    <property type="entry name" value="DNA POLYMERASE THETA, PUTATIVE (AFU_ORTHOLOGUE AFUA_1G05260)-RELATED"/>
    <property type="match status" value="1"/>
</dbReference>
<evidence type="ECO:0000256" key="11">
    <source>
        <dbReference type="ARBA" id="ARBA00023187"/>
    </source>
</evidence>
<reference evidence="18 19" key="1">
    <citation type="submission" date="2020-08" db="EMBL/GenBank/DDBJ databases">
        <authorList>
            <person name="Hejnol A."/>
        </authorList>
    </citation>
    <scope>NUCLEOTIDE SEQUENCE [LARGE SCALE GENOMIC DNA]</scope>
</reference>
<sequence>MADAAARSLQYEYKANSNLVLQADRSLIERRPRDEATGEVLPLTSDVLKITRMGDKAIRGKPTQKSEEQKAKKAKKSKATITTHSKITGPRAGVLAEDDDLATGILYRPKTTETKRTYEILLSVINEAIGDQPRDVLCGAADEVLSVLKTGDVRDSQRKSDIESLLGPLPDERLALLMNLSKKLSDWGVEENTQTLGDTAVDEDGINVQFEESDNEDEDGMGDEVQEDDEDDDEEGMETQDNMTLSAKLGDISSSKSETDILNPHDVDAYWLQRKLRSLYDDPVVAQSRAADVIQALQDANDERDVENKLVLLLGFSNFDLIRTIRANRNTVLYCSLLAQAQSTAEKEKIEKIMKEDPELAKILHVLKDTRGKSDIVVEEQKRRKADRQRKIDQEMEYEDMTTTEGPTATVDLDDLIFNQGSLLMANKKCELPDGSVRKQRKGYEQVHVPNLKPKAFGDSEELIPISKLPSYAQPAFEGYEKLNRVQSKVCDAALNNDENLLVCAPTSSGKTNVALLTILREIGKNVRSDGTIDTSSFKAIYIAPMRSLVQEMVGSFRKRLGNYNLVVDELTGEHQLTRDQLVNTQLVVCTPEKWDIVTRKGGALAYTTRLLIIDEVHLLHDDRGPVLEAIVARTLRASEAKQEHVRIVGLSATLPNYADVATFLRVPADKGLFHFDNTFRPVCLEQNMIGISEKKAVKRWQLMNELVYERLMAAAEKNKQVLIFVHSRKETAKTARALRDMCIEKETLSQVVKHGTAVTEVLRQEAEHVKDKNLKELLPYGFAIHHAGMQRVDRTLVEDLYADRHIPVLVSTATLAWGVNLPAHTVVIKGTQVYSPEKGRWTELGALDVLQMMGRAGRPQYDSKGVGVLITHHQQLQYYLSVMNEQLPIESQLVSKLADILCAEVVLGTISSVKEAVNWLGYTYLYVRMMRNPNLYGISADQKKSDKHLEQFRTELIHTAALILDKQGLVRYQKRAGIIAPTDLGRIASHFYLSSPTISTYQQLLKPTLSELELLRVFALSNEFKNISVRDEEKLELSKLMERVPIPIKDGVDESAAKINVLLQAFISGLSLDGLALVADMMYVTQSAARLLRAMHAIVMWRGWAAVAGRCLALCKMVEKHQWSSQCPLRQFGKKLKSDIVSRLEKKALAWDRIIELSPVELGDLLRTPKVGRQVHKFIHHIPKVEVSVHVQPITRAILRLELTLTPDFDWDEKIHGPSEVFFVFVEDVDSEIIVQHEMVILKAQYGQESYTMRMLIPILEPLPPHYFVRIISERWIGSETLLPVSFRHLVLPDRSPPPTDLLDLQPLPVSALRRQQFEPLYQHIKTLNPIQTQVFNSLYNSDDNVLVCAPSGSGKTLCAELAMLRAFTNKPDTRVVYVTSRLTLAEQLYNDWSQRFGSVLGKKVVMLIGETAADLKLLARAHIVISTPSRWDVLSRRWKQRKNVQAVGLFIADELHEIGGDKGPVLEIVCSRMRYMASQLGQGKTTGAGVRIVALSAPLAHARDVAGWLGVPAQASFNFHPNVRPIQLELHVEGFPTSHAATRLDHMIKPVYNAIVNHSPDPSQNSIVFVASRKQTRSVAVDLLTLAAADERKTRFAHADEEDMMPLLEKLEDSTLKKTTADGVAYIHEGVSDLDKRIIEQLFSKGAIHVLVASRPMAWSLKVRAHSVVVMDTQWYDGRVHAWDDYPVVDILRMVGRAGRPDIDDDAKAVLLCHSSRKDMLKRFVYEPLPVESHLDHTLHDHFNAEVVTKTIENKQDAVDYLTWTLLYRRLTHNPNYYNVAGVTHRHLSDHLSELVDDTLNDLQSAKCVSIDDEMDTSPLNLGMIASYYYIHYTSIELLSMSLSSKTKLKGLLDVLSNAAEMADLDVRRGEAQVLQQLAQKLPNKLPGSSKFNDPHTKAHVLLQAHLSRVQLPPELAEDAKVVVTNTLRLVHASVDVLSSNGWLSPALGAMELAQMITQACWSKDSNLRQLPHFSKPLIEKCLEAKIETVFDIMEMEDDDRVKLLNMTEVQLADVARFCNRYPNIELKYDLPENVYAGRQMQVTVTIEREDDEETVGPIIAPLFPHKRDEGWWVVIGEPKHNSLVSIKRLTLLQHKASIKLDFIAPAHSGSNTYTLYFMSDAYMGCDQEYKFTLDVKRGKPKDSDSE</sequence>
<dbReference type="FunFam" id="2.60.40.150:FF:000133">
    <property type="entry name" value="Pre-mRNA splicing helicase, putative"/>
    <property type="match status" value="1"/>
</dbReference>
<dbReference type="SUPFAM" id="SSF46785">
    <property type="entry name" value="Winged helix' DNA-binding domain"/>
    <property type="match status" value="2"/>
</dbReference>
<dbReference type="InterPro" id="IPR036388">
    <property type="entry name" value="WH-like_DNA-bd_sf"/>
</dbReference>
<dbReference type="FunFam" id="1.10.10.10:FF:000024">
    <property type="entry name" value="U5 small nuclear ribonucleoprotein helicase"/>
    <property type="match status" value="1"/>
</dbReference>
<dbReference type="SUPFAM" id="SSF52540">
    <property type="entry name" value="P-loop containing nucleoside triphosphate hydrolases"/>
    <property type="match status" value="4"/>
</dbReference>
<dbReference type="SUPFAM" id="SSF81296">
    <property type="entry name" value="E set domains"/>
    <property type="match status" value="1"/>
</dbReference>
<dbReference type="GO" id="GO:0000393">
    <property type="term" value="P:spliceosomal conformational changes to generate catalytic conformation"/>
    <property type="evidence" value="ECO:0007669"/>
    <property type="project" value="UniProtKB-ARBA"/>
</dbReference>
<keyword evidence="4" id="KW-0507">mRNA processing</keyword>
<feature type="domain" description="Helicase C-terminal" evidence="17">
    <location>
        <begin position="708"/>
        <end position="902"/>
    </location>
</feature>
<dbReference type="Pfam" id="PF21188">
    <property type="entry name" value="BRR2_plug"/>
    <property type="match status" value="1"/>
</dbReference>
<dbReference type="FunFam" id="1.10.10.10:FF:000012">
    <property type="entry name" value="U5 small nuclear ribonucleoprotein helicase"/>
    <property type="match status" value="1"/>
</dbReference>
<dbReference type="Pfam" id="PF23445">
    <property type="entry name" value="WHD_SNRNP200"/>
    <property type="match status" value="2"/>
</dbReference>
<dbReference type="Gene3D" id="2.60.40.150">
    <property type="entry name" value="C2 domain"/>
    <property type="match status" value="2"/>
</dbReference>
<keyword evidence="10" id="KW-0067">ATP-binding</keyword>
<dbReference type="CDD" id="cd18021">
    <property type="entry name" value="DEXHc_Brr2_2"/>
    <property type="match status" value="1"/>
</dbReference>
<comment type="similarity">
    <text evidence="2">Belongs to the helicase family. SKI2 subfamily.</text>
</comment>
<evidence type="ECO:0000313" key="19">
    <source>
        <dbReference type="Proteomes" id="UP000549394"/>
    </source>
</evidence>
<evidence type="ECO:0000256" key="12">
    <source>
        <dbReference type="ARBA" id="ARBA00023242"/>
    </source>
</evidence>
<comment type="catalytic activity">
    <reaction evidence="14">
        <text>ATP + H2O = ADP + phosphate + H(+)</text>
        <dbReference type="Rhea" id="RHEA:13065"/>
        <dbReference type="ChEBI" id="CHEBI:15377"/>
        <dbReference type="ChEBI" id="CHEBI:15378"/>
        <dbReference type="ChEBI" id="CHEBI:30616"/>
        <dbReference type="ChEBI" id="CHEBI:43474"/>
        <dbReference type="ChEBI" id="CHEBI:456216"/>
        <dbReference type="EC" id="3.6.4.13"/>
    </reaction>
</comment>
<dbReference type="FunFam" id="2.60.40.150:FF:000004">
    <property type="entry name" value="RNA helicase, activating signal cointegrator 1"/>
    <property type="match status" value="1"/>
</dbReference>
<dbReference type="InterPro" id="IPR014001">
    <property type="entry name" value="Helicase_ATP-bd"/>
</dbReference>
<organism evidence="18 19">
    <name type="scientific">Dimorphilus gyrociliatus</name>
    <dbReference type="NCBI Taxonomy" id="2664684"/>
    <lineage>
        <taxon>Eukaryota</taxon>
        <taxon>Metazoa</taxon>
        <taxon>Spiralia</taxon>
        <taxon>Lophotrochozoa</taxon>
        <taxon>Annelida</taxon>
        <taxon>Polychaeta</taxon>
        <taxon>Polychaeta incertae sedis</taxon>
        <taxon>Dinophilidae</taxon>
        <taxon>Dimorphilus</taxon>
    </lineage>
</organism>
<evidence type="ECO:0000256" key="3">
    <source>
        <dbReference type="ARBA" id="ARBA00012552"/>
    </source>
</evidence>
<dbReference type="FunFam" id="1.10.150.20:FF:000004">
    <property type="entry name" value="U5 small nuclear ribonucleoprotein helicase"/>
    <property type="match status" value="1"/>
</dbReference>
<dbReference type="Gene3D" id="3.40.50.300">
    <property type="entry name" value="P-loop containing nucleotide triphosphate hydrolases"/>
    <property type="match status" value="4"/>
</dbReference>
<evidence type="ECO:0000256" key="8">
    <source>
        <dbReference type="ARBA" id="ARBA00022801"/>
    </source>
</evidence>
<feature type="compositionally biased region" description="Basic and acidic residues" evidence="15">
    <location>
        <begin position="55"/>
        <end position="71"/>
    </location>
</feature>
<keyword evidence="11" id="KW-0508">mRNA splicing</keyword>
<dbReference type="InterPro" id="IPR003593">
    <property type="entry name" value="AAA+_ATPase"/>
</dbReference>
<dbReference type="SMART" id="SM00382">
    <property type="entry name" value="AAA"/>
    <property type="match status" value="2"/>
</dbReference>
<evidence type="ECO:0000259" key="17">
    <source>
        <dbReference type="PROSITE" id="PS51194"/>
    </source>
</evidence>
<dbReference type="EC" id="3.6.4.13" evidence="3"/>
<keyword evidence="19" id="KW-1185">Reference proteome</keyword>
<dbReference type="OrthoDB" id="5575at2759"/>
<dbReference type="SMART" id="SM00490">
    <property type="entry name" value="HELICc"/>
    <property type="match status" value="2"/>
</dbReference>
<keyword evidence="6" id="KW-0677">Repeat</keyword>
<keyword evidence="12" id="KW-0539">Nucleus</keyword>
<dbReference type="FunFam" id="3.40.50.300:FF:000062">
    <property type="entry name" value="U5 small nuclear ribonucleoprotein helicase"/>
    <property type="match status" value="1"/>
</dbReference>
<dbReference type="InterPro" id="IPR027417">
    <property type="entry name" value="P-loop_NTPase"/>
</dbReference>
<dbReference type="PANTHER" id="PTHR47961:SF4">
    <property type="entry name" value="ACTIVATING SIGNAL COINTEGRATOR 1 COMPLEX SUBUNIT 3"/>
    <property type="match status" value="1"/>
</dbReference>
<dbReference type="InterPro" id="IPR048863">
    <property type="entry name" value="BRR2_plug"/>
</dbReference>
<evidence type="ECO:0000256" key="10">
    <source>
        <dbReference type="ARBA" id="ARBA00022840"/>
    </source>
</evidence>
<dbReference type="PIRSF" id="PIRSF039073">
    <property type="entry name" value="BRR2"/>
    <property type="match status" value="1"/>
</dbReference>
<keyword evidence="7" id="KW-0547">Nucleotide-binding</keyword>
<keyword evidence="9" id="KW-0347">Helicase</keyword>
<protein>
    <recommendedName>
        <fullName evidence="13">U5 small nuclear ribonucleoprotein 200 kDa helicase</fullName>
        <ecNumber evidence="3">3.6.4.13</ecNumber>
    </recommendedName>
</protein>
<dbReference type="FunFam" id="1.10.150.20:FF:000013">
    <property type="entry name" value="U5 small nuclear ribonucleoprotein kDa helicase"/>
    <property type="match status" value="1"/>
</dbReference>
<dbReference type="InterPro" id="IPR035892">
    <property type="entry name" value="C2_domain_sf"/>
</dbReference>
<dbReference type="InterPro" id="IPR050474">
    <property type="entry name" value="Hel308_SKI2-like"/>
</dbReference>
<evidence type="ECO:0000256" key="6">
    <source>
        <dbReference type="ARBA" id="ARBA00022737"/>
    </source>
</evidence>
<dbReference type="Pfam" id="PF02889">
    <property type="entry name" value="Sec63"/>
    <property type="match status" value="2"/>
</dbReference>
<dbReference type="GO" id="GO:0003678">
    <property type="term" value="F:DNA helicase activity"/>
    <property type="evidence" value="ECO:0007669"/>
    <property type="project" value="TreeGrafter"/>
</dbReference>
<dbReference type="GO" id="GO:0005681">
    <property type="term" value="C:spliceosomal complex"/>
    <property type="evidence" value="ECO:0007669"/>
    <property type="project" value="UniProtKB-KW"/>
</dbReference>
<evidence type="ECO:0000256" key="5">
    <source>
        <dbReference type="ARBA" id="ARBA00022728"/>
    </source>
</evidence>
<feature type="domain" description="Helicase ATP-binding" evidence="16">
    <location>
        <begin position="492"/>
        <end position="673"/>
    </location>
</feature>
<dbReference type="Pfam" id="PF00271">
    <property type="entry name" value="Helicase_C"/>
    <property type="match status" value="1"/>
</dbReference>
<dbReference type="InterPro" id="IPR004179">
    <property type="entry name" value="Sec63-dom"/>
</dbReference>
<proteinExistence type="inferred from homology"/>
<gene>
    <name evidence="18" type="ORF">DGYR_LOCUS6411</name>
</gene>
<dbReference type="SMART" id="SM00973">
    <property type="entry name" value="Sec63"/>
    <property type="match status" value="2"/>
</dbReference>
<dbReference type="FunFam" id="3.40.50.300:FF:000254">
    <property type="entry name" value="U5 small nuclear ribonucleoprotein helicase"/>
    <property type="match status" value="1"/>
</dbReference>
<dbReference type="CDD" id="cd18795">
    <property type="entry name" value="SF2_C_Ski2"/>
    <property type="match status" value="2"/>
</dbReference>
<dbReference type="Gene3D" id="1.10.150.20">
    <property type="entry name" value="5' to 3' exonuclease, C-terminal subdomain"/>
    <property type="match status" value="2"/>
</dbReference>
<evidence type="ECO:0000256" key="2">
    <source>
        <dbReference type="ARBA" id="ARBA00010140"/>
    </source>
</evidence>
<evidence type="ECO:0000256" key="1">
    <source>
        <dbReference type="ARBA" id="ARBA00004123"/>
    </source>
</evidence>
<feature type="region of interest" description="Disordered" evidence="15">
    <location>
        <begin position="55"/>
        <end position="78"/>
    </location>
</feature>
<evidence type="ECO:0000256" key="13">
    <source>
        <dbReference type="ARBA" id="ARBA00034541"/>
    </source>
</evidence>
<dbReference type="EMBL" id="CAJFCJ010000007">
    <property type="protein sequence ID" value="CAD5117951.1"/>
    <property type="molecule type" value="Genomic_DNA"/>
</dbReference>
<keyword evidence="5" id="KW-0747">Spliceosome</keyword>
<dbReference type="Gene3D" id="1.10.3380.10">
    <property type="entry name" value="Sec63 N-terminal domain-like domain"/>
    <property type="match status" value="2"/>
</dbReference>
<comment type="caution">
    <text evidence="18">The sequence shown here is derived from an EMBL/GenBank/DDBJ whole genome shotgun (WGS) entry which is preliminary data.</text>
</comment>
<dbReference type="Pfam" id="PF18149">
    <property type="entry name" value="Helicase_PWI"/>
    <property type="match status" value="1"/>
</dbReference>
<comment type="subcellular location">
    <subcellularLocation>
        <location evidence="1">Nucleus</location>
    </subcellularLocation>
</comment>
<dbReference type="PROSITE" id="PS51194">
    <property type="entry name" value="HELICASE_CTER"/>
    <property type="match status" value="1"/>
</dbReference>
<dbReference type="SMART" id="SM00487">
    <property type="entry name" value="DEXDc"/>
    <property type="match status" value="2"/>
</dbReference>
<accession>A0A7I8VNX4</accession>